<dbReference type="PANTHER" id="PTHR28208:SF3">
    <property type="entry name" value="PHOSPHATIDATE PHOSPHATASE APP1"/>
    <property type="match status" value="1"/>
</dbReference>
<dbReference type="InterPro" id="IPR019236">
    <property type="entry name" value="APP1_cat"/>
</dbReference>
<dbReference type="OMA" id="QSWKEWA"/>
<evidence type="ECO:0000259" key="2">
    <source>
        <dbReference type="Pfam" id="PF09949"/>
    </source>
</evidence>
<feature type="region of interest" description="Disordered" evidence="1">
    <location>
        <begin position="188"/>
        <end position="214"/>
    </location>
</feature>
<dbReference type="InterPro" id="IPR052935">
    <property type="entry name" value="Mg2+_PAP"/>
</dbReference>
<proteinExistence type="predicted"/>
<feature type="region of interest" description="Disordered" evidence="1">
    <location>
        <begin position="539"/>
        <end position="598"/>
    </location>
</feature>
<dbReference type="AlphaFoldDB" id="A0A2H3JQM0"/>
<name>A0A2H3JQM0_WOLCO</name>
<protein>
    <recommendedName>
        <fullName evidence="2">Phosphatidate phosphatase APP1 catalytic domain-containing protein</fullName>
    </recommendedName>
</protein>
<dbReference type="GO" id="GO:0008195">
    <property type="term" value="F:phosphatidate phosphatase activity"/>
    <property type="evidence" value="ECO:0007669"/>
    <property type="project" value="InterPro"/>
</dbReference>
<dbReference type="GO" id="GO:0030479">
    <property type="term" value="C:actin cortical patch"/>
    <property type="evidence" value="ECO:0007669"/>
    <property type="project" value="TreeGrafter"/>
</dbReference>
<accession>A0A2H3JQM0</accession>
<dbReference type="Pfam" id="PF09949">
    <property type="entry name" value="APP1_cat"/>
    <property type="match status" value="1"/>
</dbReference>
<keyword evidence="4" id="KW-1185">Reference proteome</keyword>
<dbReference type="Proteomes" id="UP000218811">
    <property type="component" value="Unassembled WGS sequence"/>
</dbReference>
<dbReference type="PANTHER" id="PTHR28208">
    <property type="entry name" value="PHOSPHATIDATE PHOSPHATASE APP1"/>
    <property type="match status" value="1"/>
</dbReference>
<gene>
    <name evidence="3" type="ORF">WOLCODRAFT_139016</name>
</gene>
<feature type="region of interest" description="Disordered" evidence="1">
    <location>
        <begin position="630"/>
        <end position="649"/>
    </location>
</feature>
<feature type="domain" description="Phosphatidate phosphatase APP1 catalytic" evidence="2">
    <location>
        <begin position="364"/>
        <end position="515"/>
    </location>
</feature>
<dbReference type="STRING" id="742152.A0A2H3JQM0"/>
<feature type="compositionally biased region" description="Low complexity" evidence="1">
    <location>
        <begin position="190"/>
        <end position="211"/>
    </location>
</feature>
<dbReference type="EMBL" id="KB468157">
    <property type="protein sequence ID" value="PCH44442.1"/>
    <property type="molecule type" value="Genomic_DNA"/>
</dbReference>
<sequence length="698" mass="77362">MSDEPPSWKSLASVASRSIKTYVSQRDFKRPSPISRDISADGKKQTWGQWAGQKLRQVQGGSTPSIEGLLLFAGWATRRFHEPLSTASEDTPFDVEVFVSGFASKSSGPGFNTRPGRAFLRVAKTFAALPKLATPSNSTPEWVDTPPLSKSTEDLLASAHLPAPPDQMDENAEIEALERHLRHLEMDAESVASSATSLNPSSASSSMPSSPVANRNVPLPADLQRMHINLETRLHPFWCTALSGRTVRISLYAADPSLFHPYDGYEYRDDDPRGPLLREEVITNGDGFFQVKFQVPWDNLCLHADGLQIAFGDRHIEQELFVLTELLPPPVPRTPSGTQLQLNDLLGGPSVTASTSVPLTYTTIRLISDIDDTVKLASVVNGARAVFNNIFVRDLEDSIIPGMSEWYMRMWRRGVRFHYVSNGPFEVLPVINEFFQLCHLPPGSIKLRSYGGRSLFSGLLSAPAERKRAGVVDILNNFPDSRFFLVGDSGEQDLELYAALAKEQPTQVIAIFIRDVSGDNTRTLDDPTGARVLHMDSEVQQSPISPPLSRTSSSYQYTARTPNVRRPSDAKNAQKYIARKPTRMLSETELPPPSTDPSGGYFSSSLLNASPVTEEPQKILRQSSAGILKDAQASPQLERCESSSGGRQYMSEAERRRYDLQMRVWRARLELPGHIPLRVFRNPEECVEATTLLDGLQE</sequence>
<evidence type="ECO:0000256" key="1">
    <source>
        <dbReference type="SAM" id="MobiDB-lite"/>
    </source>
</evidence>
<feature type="compositionally biased region" description="Polar residues" evidence="1">
    <location>
        <begin position="539"/>
        <end position="561"/>
    </location>
</feature>
<reference evidence="3 4" key="1">
    <citation type="journal article" date="2012" name="Science">
        <title>The Paleozoic origin of enzymatic lignin decomposition reconstructed from 31 fungal genomes.</title>
        <authorList>
            <person name="Floudas D."/>
            <person name="Binder M."/>
            <person name="Riley R."/>
            <person name="Barry K."/>
            <person name="Blanchette R.A."/>
            <person name="Henrissat B."/>
            <person name="Martinez A.T."/>
            <person name="Otillar R."/>
            <person name="Spatafora J.W."/>
            <person name="Yadav J.S."/>
            <person name="Aerts A."/>
            <person name="Benoit I."/>
            <person name="Boyd A."/>
            <person name="Carlson A."/>
            <person name="Copeland A."/>
            <person name="Coutinho P.M."/>
            <person name="de Vries R.P."/>
            <person name="Ferreira P."/>
            <person name="Findley K."/>
            <person name="Foster B."/>
            <person name="Gaskell J."/>
            <person name="Glotzer D."/>
            <person name="Gorecki P."/>
            <person name="Heitman J."/>
            <person name="Hesse C."/>
            <person name="Hori C."/>
            <person name="Igarashi K."/>
            <person name="Jurgens J.A."/>
            <person name="Kallen N."/>
            <person name="Kersten P."/>
            <person name="Kohler A."/>
            <person name="Kuees U."/>
            <person name="Kumar T.K.A."/>
            <person name="Kuo A."/>
            <person name="LaButti K."/>
            <person name="Larrondo L.F."/>
            <person name="Lindquist E."/>
            <person name="Ling A."/>
            <person name="Lombard V."/>
            <person name="Lucas S."/>
            <person name="Lundell T."/>
            <person name="Martin R."/>
            <person name="McLaughlin D.J."/>
            <person name="Morgenstern I."/>
            <person name="Morin E."/>
            <person name="Murat C."/>
            <person name="Nagy L.G."/>
            <person name="Nolan M."/>
            <person name="Ohm R.A."/>
            <person name="Patyshakuliyeva A."/>
            <person name="Rokas A."/>
            <person name="Ruiz-Duenas F.J."/>
            <person name="Sabat G."/>
            <person name="Salamov A."/>
            <person name="Samejima M."/>
            <person name="Schmutz J."/>
            <person name="Slot J.C."/>
            <person name="St John F."/>
            <person name="Stenlid J."/>
            <person name="Sun H."/>
            <person name="Sun S."/>
            <person name="Syed K."/>
            <person name="Tsang A."/>
            <person name="Wiebenga A."/>
            <person name="Young D."/>
            <person name="Pisabarro A."/>
            <person name="Eastwood D.C."/>
            <person name="Martin F."/>
            <person name="Cullen D."/>
            <person name="Grigoriev I.V."/>
            <person name="Hibbett D.S."/>
        </authorList>
    </citation>
    <scope>NUCLEOTIDE SEQUENCE [LARGE SCALE GENOMIC DNA]</scope>
    <source>
        <strain evidence="3 4">MD-104</strain>
    </source>
</reference>
<dbReference type="OrthoDB" id="2117591at2759"/>
<evidence type="ECO:0000313" key="3">
    <source>
        <dbReference type="EMBL" id="PCH44442.1"/>
    </source>
</evidence>
<evidence type="ECO:0000313" key="4">
    <source>
        <dbReference type="Proteomes" id="UP000218811"/>
    </source>
</evidence>
<organism evidence="3 4">
    <name type="scientific">Wolfiporia cocos (strain MD-104)</name>
    <name type="common">Brown rot fungus</name>
    <dbReference type="NCBI Taxonomy" id="742152"/>
    <lineage>
        <taxon>Eukaryota</taxon>
        <taxon>Fungi</taxon>
        <taxon>Dikarya</taxon>
        <taxon>Basidiomycota</taxon>
        <taxon>Agaricomycotina</taxon>
        <taxon>Agaricomycetes</taxon>
        <taxon>Polyporales</taxon>
        <taxon>Phaeolaceae</taxon>
        <taxon>Wolfiporia</taxon>
    </lineage>
</organism>